<dbReference type="SUPFAM" id="SSF48452">
    <property type="entry name" value="TPR-like"/>
    <property type="match status" value="1"/>
</dbReference>
<proteinExistence type="predicted"/>
<accession>A0A7H9AVI7</accession>
<dbReference type="Gene3D" id="1.25.40.10">
    <property type="entry name" value="Tetratricopeptide repeat domain"/>
    <property type="match status" value="1"/>
</dbReference>
<dbReference type="EMBL" id="CP058595">
    <property type="protein sequence ID" value="QLG47317.1"/>
    <property type="molecule type" value="Genomic_DNA"/>
</dbReference>
<protein>
    <submittedName>
        <fullName evidence="2">YaiO family outer membrane beta-barrel protein</fullName>
    </submittedName>
</protein>
<feature type="domain" description="YaiO beta-barrel" evidence="1">
    <location>
        <begin position="182"/>
        <end position="353"/>
    </location>
</feature>
<organism evidence="2 3">
    <name type="scientific">Costertonia aggregata</name>
    <dbReference type="NCBI Taxonomy" id="343403"/>
    <lineage>
        <taxon>Bacteria</taxon>
        <taxon>Pseudomonadati</taxon>
        <taxon>Bacteroidota</taxon>
        <taxon>Flavobacteriia</taxon>
        <taxon>Flavobacteriales</taxon>
        <taxon>Flavobacteriaceae</taxon>
        <taxon>Costertonia</taxon>
    </lineage>
</organism>
<dbReference type="NCBIfam" id="TIGR04390">
    <property type="entry name" value="OMP_YaiO_dom"/>
    <property type="match status" value="1"/>
</dbReference>
<reference evidence="2 3" key="1">
    <citation type="journal article" date="2006" name="Int. J. Syst. Evol. Microbiol.">
        <title>Costertonia aggregata gen. nov., sp. nov., a mesophilic marine bacterium of the family Flavobacteriaceae, isolated from a mature biofilm.</title>
        <authorList>
            <person name="Kwon K.K."/>
            <person name="Lee Y.K."/>
            <person name="Lee H.K."/>
        </authorList>
    </citation>
    <scope>NUCLEOTIDE SEQUENCE [LARGE SCALE GENOMIC DNA]</scope>
    <source>
        <strain evidence="2 3">KCCM 42265</strain>
    </source>
</reference>
<sequence length="423" mass="48068">MLLPVWGTAQDMAFNDPYDKAHDLAFEGKHGSSREVLANILLKNPMNTKARLLLARIDSWDAKYEEARNGFNLIISTERMNSDAWISAIKNELYAKNPHTALGLANKALHYLKNNLEVERLQKQATQAVSDKKYPKYINTPGIDFKSRGKKKTAKTKTVEDTAAVSKGEGSIKSVKEKEILNNRLGVNNSFTVFNDVYEPMIFSSISFNRRTPVGTVIPRINYSNRLNKHGVQYDIDLYPKFSKRFYAYLNYGYSNSSIYPNHKIGGDLYANLPWAMEVSAGMRHIIFDTRNITVYANSIGHYRGNYYFSLRSYFTPKPDGLLTVSGNLLVRKYLKDGENYIGVNAGLGFSPELRQIRDGATLLAETLLYIESQRLQMEYQFTPKKNPNIYRANVGVTRQEFVSNSGSFFWAVSAGFSYQAKF</sequence>
<name>A0A7H9AVI7_9FLAO</name>
<keyword evidence="3" id="KW-1185">Reference proteome</keyword>
<evidence type="ECO:0000259" key="1">
    <source>
        <dbReference type="Pfam" id="PF19413"/>
    </source>
</evidence>
<dbReference type="Proteomes" id="UP000509302">
    <property type="component" value="Chromosome"/>
</dbReference>
<dbReference type="KEGG" id="cagg:HYG79_17180"/>
<dbReference type="AlphaFoldDB" id="A0A7H9AVI7"/>
<dbReference type="InterPro" id="IPR030887">
    <property type="entry name" value="Beta-barrel_YaiO"/>
</dbReference>
<gene>
    <name evidence="2" type="primary">yaiO</name>
    <name evidence="2" type="ORF">HYG79_17180</name>
</gene>
<dbReference type="InterPro" id="IPR011990">
    <property type="entry name" value="TPR-like_helical_dom_sf"/>
</dbReference>
<dbReference type="Pfam" id="PF19413">
    <property type="entry name" value="YaiO"/>
    <property type="match status" value="1"/>
</dbReference>
<evidence type="ECO:0000313" key="2">
    <source>
        <dbReference type="EMBL" id="QLG47317.1"/>
    </source>
</evidence>
<evidence type="ECO:0000313" key="3">
    <source>
        <dbReference type="Proteomes" id="UP000509302"/>
    </source>
</evidence>